<feature type="region of interest" description="Disordered" evidence="5">
    <location>
        <begin position="149"/>
        <end position="181"/>
    </location>
</feature>
<evidence type="ECO:0000256" key="6">
    <source>
        <dbReference type="SAM" id="Phobius"/>
    </source>
</evidence>
<evidence type="ECO:0000256" key="2">
    <source>
        <dbReference type="ARBA" id="ARBA00022692"/>
    </source>
</evidence>
<protein>
    <submittedName>
        <fullName evidence="7">Uncharacterized protein</fullName>
    </submittedName>
</protein>
<feature type="compositionally biased region" description="Basic and acidic residues" evidence="5">
    <location>
        <begin position="150"/>
        <end position="167"/>
    </location>
</feature>
<keyword evidence="3 6" id="KW-1133">Transmembrane helix</keyword>
<comment type="subcellular location">
    <subcellularLocation>
        <location evidence="1">Membrane</location>
        <topology evidence="1">Multi-pass membrane protein</topology>
    </subcellularLocation>
</comment>
<keyword evidence="8" id="KW-1185">Reference proteome</keyword>
<evidence type="ECO:0000256" key="1">
    <source>
        <dbReference type="ARBA" id="ARBA00004141"/>
    </source>
</evidence>
<dbReference type="GO" id="GO:0016020">
    <property type="term" value="C:membrane"/>
    <property type="evidence" value="ECO:0007669"/>
    <property type="project" value="UniProtKB-SubCell"/>
</dbReference>
<dbReference type="SUPFAM" id="SSF144083">
    <property type="entry name" value="Magnesium transport protein CorA, transmembrane region"/>
    <property type="match status" value="1"/>
</dbReference>
<dbReference type="EMBL" id="JAFJYH010000049">
    <property type="protein sequence ID" value="KAG4422402.1"/>
    <property type="molecule type" value="Genomic_DNA"/>
</dbReference>
<reference evidence="7" key="1">
    <citation type="submission" date="2021-02" db="EMBL/GenBank/DDBJ databases">
        <title>Genome sequence Cadophora malorum strain M34.</title>
        <authorList>
            <person name="Stefanovic E."/>
            <person name="Vu D."/>
            <person name="Scully C."/>
            <person name="Dijksterhuis J."/>
            <person name="Roader J."/>
            <person name="Houbraken J."/>
        </authorList>
    </citation>
    <scope>NUCLEOTIDE SEQUENCE</scope>
    <source>
        <strain evidence="7">M34</strain>
    </source>
</reference>
<comment type="caution">
    <text evidence="7">The sequence shown here is derived from an EMBL/GenBank/DDBJ whole genome shotgun (WGS) entry which is preliminary data.</text>
</comment>
<evidence type="ECO:0000256" key="4">
    <source>
        <dbReference type="ARBA" id="ARBA00023136"/>
    </source>
</evidence>
<evidence type="ECO:0000313" key="7">
    <source>
        <dbReference type="EMBL" id="KAG4422402.1"/>
    </source>
</evidence>
<keyword evidence="4 6" id="KW-0472">Membrane</keyword>
<gene>
    <name evidence="7" type="ORF">IFR04_004426</name>
</gene>
<dbReference type="AlphaFoldDB" id="A0A8H7WCN5"/>
<name>A0A8H7WCN5_9HELO</name>
<feature type="transmembrane region" description="Helical" evidence="6">
    <location>
        <begin position="78"/>
        <end position="99"/>
    </location>
</feature>
<feature type="transmembrane region" description="Helical" evidence="6">
    <location>
        <begin position="37"/>
        <end position="58"/>
    </location>
</feature>
<dbReference type="Gene3D" id="1.20.58.340">
    <property type="entry name" value="Magnesium transport protein CorA, transmembrane region"/>
    <property type="match status" value="1"/>
</dbReference>
<keyword evidence="2 6" id="KW-0812">Transmembrane</keyword>
<dbReference type="Proteomes" id="UP000664132">
    <property type="component" value="Unassembled WGS sequence"/>
</dbReference>
<feature type="region of interest" description="Disordered" evidence="5">
    <location>
        <begin position="104"/>
        <end position="136"/>
    </location>
</feature>
<evidence type="ECO:0000256" key="5">
    <source>
        <dbReference type="SAM" id="MobiDB-lite"/>
    </source>
</evidence>
<dbReference type="OrthoDB" id="3563120at2759"/>
<evidence type="ECO:0000256" key="3">
    <source>
        <dbReference type="ARBA" id="ARBA00022989"/>
    </source>
</evidence>
<sequence>MLVVYTRVLAVLFNATSVREASCGTEIAEISIRQNQYLFVFTIMTVIYLPLGFVTSIFDMHLFDTDDSIVVAARPKFYITLVVLSISTYITAGLAYWLVRSRKKDGSGRRNGLPKMTPKKQEQGLDSGPPEIDGQGHAERGISALLKNGIENRKERGAGRDKGKGKEASTMVQEIHSQKHSQKRAINWVQRNAGNRELIAKTCHC</sequence>
<proteinExistence type="predicted"/>
<dbReference type="InterPro" id="IPR045863">
    <property type="entry name" value="CorA_TM1_TM2"/>
</dbReference>
<evidence type="ECO:0000313" key="8">
    <source>
        <dbReference type="Proteomes" id="UP000664132"/>
    </source>
</evidence>
<organism evidence="7 8">
    <name type="scientific">Cadophora malorum</name>
    <dbReference type="NCBI Taxonomy" id="108018"/>
    <lineage>
        <taxon>Eukaryota</taxon>
        <taxon>Fungi</taxon>
        <taxon>Dikarya</taxon>
        <taxon>Ascomycota</taxon>
        <taxon>Pezizomycotina</taxon>
        <taxon>Leotiomycetes</taxon>
        <taxon>Helotiales</taxon>
        <taxon>Ploettnerulaceae</taxon>
        <taxon>Cadophora</taxon>
    </lineage>
</organism>
<accession>A0A8H7WCN5</accession>